<keyword evidence="3" id="KW-1185">Reference proteome</keyword>
<comment type="caution">
    <text evidence="2">The sequence shown here is derived from an EMBL/GenBank/DDBJ whole genome shotgun (WGS) entry which is preliminary data.</text>
</comment>
<sequence>MLPHPRTAVPRLGTWTGLPCPRRLSSLLRAALFLVIVLCAVAHGTTEKHHAPTPAAVTALATTPGGAEPHTPQHSHGAEECTPDATLRTTAQAPEQPPASAAVVIVAAVAGATAPRSPPAPGAACGRRTRNGRAALVRTSRWRI</sequence>
<protein>
    <recommendedName>
        <fullName evidence="4">Secreted protein</fullName>
    </recommendedName>
</protein>
<evidence type="ECO:0008006" key="4">
    <source>
        <dbReference type="Google" id="ProtNLM"/>
    </source>
</evidence>
<accession>A0ABU0RID1</accession>
<feature type="region of interest" description="Disordered" evidence="1">
    <location>
        <begin position="62"/>
        <end position="98"/>
    </location>
</feature>
<organism evidence="2 3">
    <name type="scientific">Streptomyces turgidiscabies</name>
    <dbReference type="NCBI Taxonomy" id="85558"/>
    <lineage>
        <taxon>Bacteria</taxon>
        <taxon>Bacillati</taxon>
        <taxon>Actinomycetota</taxon>
        <taxon>Actinomycetes</taxon>
        <taxon>Kitasatosporales</taxon>
        <taxon>Streptomycetaceae</taxon>
        <taxon>Streptomyces</taxon>
    </lineage>
</organism>
<feature type="region of interest" description="Disordered" evidence="1">
    <location>
        <begin position="113"/>
        <end position="132"/>
    </location>
</feature>
<name>A0ABU0RID1_9ACTN</name>
<dbReference type="RefSeq" id="WP_307625547.1">
    <property type="nucleotide sequence ID" value="NZ_JAUSZS010000002.1"/>
</dbReference>
<evidence type="ECO:0000313" key="2">
    <source>
        <dbReference type="EMBL" id="MDQ0931483.1"/>
    </source>
</evidence>
<evidence type="ECO:0000313" key="3">
    <source>
        <dbReference type="Proteomes" id="UP001223072"/>
    </source>
</evidence>
<reference evidence="2 3" key="1">
    <citation type="submission" date="2023-07" db="EMBL/GenBank/DDBJ databases">
        <title>Comparative genomics of wheat-associated soil bacteria to identify genetic determinants of phenazine resistance.</title>
        <authorList>
            <person name="Mouncey N."/>
        </authorList>
    </citation>
    <scope>NUCLEOTIDE SEQUENCE [LARGE SCALE GENOMIC DNA]</scope>
    <source>
        <strain evidence="2 3">W2I16</strain>
    </source>
</reference>
<dbReference type="EMBL" id="JAUSZS010000002">
    <property type="protein sequence ID" value="MDQ0931483.1"/>
    <property type="molecule type" value="Genomic_DNA"/>
</dbReference>
<evidence type="ECO:0000256" key="1">
    <source>
        <dbReference type="SAM" id="MobiDB-lite"/>
    </source>
</evidence>
<gene>
    <name evidence="2" type="ORF">QFZ49_001390</name>
</gene>
<dbReference type="Proteomes" id="UP001223072">
    <property type="component" value="Unassembled WGS sequence"/>
</dbReference>
<proteinExistence type="predicted"/>